<evidence type="ECO:0000256" key="6">
    <source>
        <dbReference type="ARBA" id="ARBA00023014"/>
    </source>
</evidence>
<proteinExistence type="predicted"/>
<protein>
    <submittedName>
        <fullName evidence="8">AmmeMemoRadiSam system radical SAM enzyme</fullName>
    </submittedName>
</protein>
<dbReference type="RefSeq" id="WP_186843159.1">
    <property type="nucleotide sequence ID" value="NZ_WJBC01000023.1"/>
</dbReference>
<keyword evidence="3" id="KW-0949">S-adenosyl-L-methionine</keyword>
<organism evidence="8 9">
    <name type="scientific">Acetobacterium fimetarium</name>
    <dbReference type="NCBI Taxonomy" id="52691"/>
    <lineage>
        <taxon>Bacteria</taxon>
        <taxon>Bacillati</taxon>
        <taxon>Bacillota</taxon>
        <taxon>Clostridia</taxon>
        <taxon>Eubacteriales</taxon>
        <taxon>Eubacteriaceae</taxon>
        <taxon>Acetobacterium</taxon>
    </lineage>
</organism>
<keyword evidence="9" id="KW-1185">Reference proteome</keyword>
<dbReference type="Gene3D" id="3.20.20.70">
    <property type="entry name" value="Aldolase class I"/>
    <property type="match status" value="1"/>
</dbReference>
<dbReference type="PANTHER" id="PTHR30352">
    <property type="entry name" value="PYRUVATE FORMATE-LYASE-ACTIVATING ENZYME"/>
    <property type="match status" value="1"/>
</dbReference>
<dbReference type="SFLD" id="SFLDS00029">
    <property type="entry name" value="Radical_SAM"/>
    <property type="match status" value="1"/>
</dbReference>
<dbReference type="InterPro" id="IPR034457">
    <property type="entry name" value="Organic_radical-activating"/>
</dbReference>
<evidence type="ECO:0000256" key="5">
    <source>
        <dbReference type="ARBA" id="ARBA00023004"/>
    </source>
</evidence>
<dbReference type="EMBL" id="WJBC01000023">
    <property type="protein sequence ID" value="MBC3805274.1"/>
    <property type="molecule type" value="Genomic_DNA"/>
</dbReference>
<feature type="domain" description="Radical SAM core" evidence="7">
    <location>
        <begin position="56"/>
        <end position="275"/>
    </location>
</feature>
<dbReference type="InterPro" id="IPR058240">
    <property type="entry name" value="rSAM_sf"/>
</dbReference>
<evidence type="ECO:0000256" key="3">
    <source>
        <dbReference type="ARBA" id="ARBA00022691"/>
    </source>
</evidence>
<evidence type="ECO:0000256" key="2">
    <source>
        <dbReference type="ARBA" id="ARBA00022485"/>
    </source>
</evidence>
<evidence type="ECO:0000313" key="9">
    <source>
        <dbReference type="Proteomes" id="UP000603234"/>
    </source>
</evidence>
<dbReference type="PANTHER" id="PTHR30352:SF5">
    <property type="entry name" value="PYRUVATE FORMATE-LYASE 1-ACTIVATING ENZYME"/>
    <property type="match status" value="1"/>
</dbReference>
<sequence length="276" mass="30965">MSKVECQLCPHHCKLNEDGIGFCRARINKSGQIVALNYGLITSIALDPIEKKPLRRFLPGSSILSVGSFGCNLRCPFCQNYEISQAGFEEAYARKMSPESLIENALELKGQGNIGVAYTYNEPLVGYEFVRDCAKVAKKNGLKNVVVTNGCFCEEPMRELLPDIDALNIDLKGFTQKFYDKLKGDLETVKRTIQVATEYSHVEVTTLIVPGENDSDEEIRELSQWLATVGKDIPLHITRFFPNYKMLDRNATEVAAVYRLADIARESLEYVYVGNC</sequence>
<dbReference type="CDD" id="cd01335">
    <property type="entry name" value="Radical_SAM"/>
    <property type="match status" value="1"/>
</dbReference>
<reference evidence="8 9" key="1">
    <citation type="journal article" date="2020" name="mSystems">
        <title>Defining Genomic and Predicted Metabolic Features of the Acetobacterium Genus.</title>
        <authorList>
            <person name="Ross D.E."/>
            <person name="Marshall C.W."/>
            <person name="Gulliver D."/>
            <person name="May H.D."/>
            <person name="Norman R.S."/>
        </authorList>
    </citation>
    <scope>NUCLEOTIDE SEQUENCE [LARGE SCALE GENOMIC DNA]</scope>
    <source>
        <strain evidence="8 9">DSM 8238</strain>
    </source>
</reference>
<dbReference type="SUPFAM" id="SSF102114">
    <property type="entry name" value="Radical SAM enzymes"/>
    <property type="match status" value="1"/>
</dbReference>
<keyword evidence="4" id="KW-0479">Metal-binding</keyword>
<name>A0ABR6WYG7_9FIRM</name>
<dbReference type="InterPro" id="IPR016431">
    <property type="entry name" value="Pyrv-formate_lyase-activ_prd"/>
</dbReference>
<dbReference type="InterPro" id="IPR013785">
    <property type="entry name" value="Aldolase_TIM"/>
</dbReference>
<dbReference type="PROSITE" id="PS51918">
    <property type="entry name" value="RADICAL_SAM"/>
    <property type="match status" value="1"/>
</dbReference>
<evidence type="ECO:0000259" key="7">
    <source>
        <dbReference type="PROSITE" id="PS51918"/>
    </source>
</evidence>
<comment type="caution">
    <text evidence="8">The sequence shown here is derived from an EMBL/GenBank/DDBJ whole genome shotgun (WGS) entry which is preliminary data.</text>
</comment>
<dbReference type="NCBIfam" id="TIGR04337">
    <property type="entry name" value="AmmeMemoSam_rS"/>
    <property type="match status" value="1"/>
</dbReference>
<dbReference type="InterPro" id="IPR007197">
    <property type="entry name" value="rSAM"/>
</dbReference>
<evidence type="ECO:0000313" key="8">
    <source>
        <dbReference type="EMBL" id="MBC3805274.1"/>
    </source>
</evidence>
<keyword evidence="5" id="KW-0408">Iron</keyword>
<dbReference type="Pfam" id="PF04055">
    <property type="entry name" value="Radical_SAM"/>
    <property type="match status" value="1"/>
</dbReference>
<dbReference type="PIRSF" id="PIRSF004869">
    <property type="entry name" value="PflX_prd"/>
    <property type="match status" value="1"/>
</dbReference>
<dbReference type="Proteomes" id="UP000603234">
    <property type="component" value="Unassembled WGS sequence"/>
</dbReference>
<comment type="cofactor">
    <cofactor evidence="1">
        <name>[4Fe-4S] cluster</name>
        <dbReference type="ChEBI" id="CHEBI:49883"/>
    </cofactor>
</comment>
<keyword evidence="2" id="KW-0004">4Fe-4S</keyword>
<evidence type="ECO:0000256" key="1">
    <source>
        <dbReference type="ARBA" id="ARBA00001966"/>
    </source>
</evidence>
<gene>
    <name evidence="8" type="primary">amrS</name>
    <name evidence="8" type="ORF">GH808_12680</name>
</gene>
<dbReference type="SFLD" id="SFLDG01101">
    <property type="entry name" value="Uncharacterised_Radical_SAM_Su"/>
    <property type="match status" value="1"/>
</dbReference>
<keyword evidence="6" id="KW-0411">Iron-sulfur</keyword>
<evidence type="ECO:0000256" key="4">
    <source>
        <dbReference type="ARBA" id="ARBA00022723"/>
    </source>
</evidence>
<dbReference type="InterPro" id="IPR027596">
    <property type="entry name" value="AmmeMemoSam_rS"/>
</dbReference>
<accession>A0ABR6WYG7</accession>